<evidence type="ECO:0000256" key="6">
    <source>
        <dbReference type="ARBA" id="ARBA00023098"/>
    </source>
</evidence>
<dbReference type="Pfam" id="PF13813">
    <property type="entry name" value="MBOAT_2"/>
    <property type="match status" value="2"/>
</dbReference>
<dbReference type="EMBL" id="PKMF04000086">
    <property type="protein sequence ID" value="KAK7851561.1"/>
    <property type="molecule type" value="Genomic_DNA"/>
</dbReference>
<feature type="compositionally biased region" description="Polar residues" evidence="9">
    <location>
        <begin position="475"/>
        <end position="492"/>
    </location>
</feature>
<feature type="transmembrane region" description="Helical" evidence="10">
    <location>
        <begin position="674"/>
        <end position="692"/>
    </location>
</feature>
<keyword evidence="5 10" id="KW-1133">Transmembrane helix</keyword>
<evidence type="ECO:0000313" key="12">
    <source>
        <dbReference type="EMBL" id="KAK7851561.1"/>
    </source>
</evidence>
<evidence type="ECO:0000256" key="8">
    <source>
        <dbReference type="ARBA" id="ARBA00023315"/>
    </source>
</evidence>
<feature type="transmembrane region" description="Helical" evidence="10">
    <location>
        <begin position="525"/>
        <end position="548"/>
    </location>
</feature>
<feature type="region of interest" description="Disordered" evidence="9">
    <location>
        <begin position="112"/>
        <end position="136"/>
    </location>
</feature>
<evidence type="ECO:0000256" key="1">
    <source>
        <dbReference type="ARBA" id="ARBA00004141"/>
    </source>
</evidence>
<evidence type="ECO:0000256" key="7">
    <source>
        <dbReference type="ARBA" id="ARBA00023136"/>
    </source>
</evidence>
<evidence type="ECO:0000256" key="2">
    <source>
        <dbReference type="ARBA" id="ARBA00007282"/>
    </source>
</evidence>
<dbReference type="GO" id="GO:0006629">
    <property type="term" value="P:lipid metabolic process"/>
    <property type="evidence" value="ECO:0007669"/>
    <property type="project" value="UniProtKB-KW"/>
</dbReference>
<reference evidence="12 13" key="1">
    <citation type="journal article" date="2018" name="Sci. Data">
        <title>The draft genome sequence of cork oak.</title>
        <authorList>
            <person name="Ramos A.M."/>
            <person name="Usie A."/>
            <person name="Barbosa P."/>
            <person name="Barros P.M."/>
            <person name="Capote T."/>
            <person name="Chaves I."/>
            <person name="Simoes F."/>
            <person name="Abreu I."/>
            <person name="Carrasquinho I."/>
            <person name="Faro C."/>
            <person name="Guimaraes J.B."/>
            <person name="Mendonca D."/>
            <person name="Nobrega F."/>
            <person name="Rodrigues L."/>
            <person name="Saibo N.J.M."/>
            <person name="Varela M.C."/>
            <person name="Egas C."/>
            <person name="Matos J."/>
            <person name="Miguel C.M."/>
            <person name="Oliveira M.M."/>
            <person name="Ricardo C.P."/>
            <person name="Goncalves S."/>
        </authorList>
    </citation>
    <scope>NUCLEOTIDE SEQUENCE [LARGE SCALE GENOMIC DNA]</scope>
    <source>
        <strain evidence="13">cv. HL8</strain>
    </source>
</reference>
<dbReference type="GO" id="GO:0008374">
    <property type="term" value="F:O-acyltransferase activity"/>
    <property type="evidence" value="ECO:0007669"/>
    <property type="project" value="InterPro"/>
</dbReference>
<name>A0AAW0LKW0_QUESU</name>
<keyword evidence="13" id="KW-1185">Reference proteome</keyword>
<dbReference type="GO" id="GO:0016020">
    <property type="term" value="C:membrane"/>
    <property type="evidence" value="ECO:0007669"/>
    <property type="project" value="UniProtKB-SubCell"/>
</dbReference>
<keyword evidence="7 10" id="KW-0472">Membrane</keyword>
<feature type="transmembrane region" description="Helical" evidence="10">
    <location>
        <begin position="363"/>
        <end position="382"/>
    </location>
</feature>
<dbReference type="AlphaFoldDB" id="A0AAW0LKW0"/>
<keyword evidence="3" id="KW-0808">Transferase</keyword>
<feature type="region of interest" description="Disordered" evidence="9">
    <location>
        <begin position="468"/>
        <end position="492"/>
    </location>
</feature>
<proteinExistence type="inferred from homology"/>
<dbReference type="PANTHER" id="PTHR31595">
    <property type="entry name" value="LONG-CHAIN-ALCOHOL O-FATTY-ACYLTRANSFERASE 3-RELATED"/>
    <property type="match status" value="1"/>
</dbReference>
<organism evidence="12 13">
    <name type="scientific">Quercus suber</name>
    <name type="common">Cork oak</name>
    <dbReference type="NCBI Taxonomy" id="58331"/>
    <lineage>
        <taxon>Eukaryota</taxon>
        <taxon>Viridiplantae</taxon>
        <taxon>Streptophyta</taxon>
        <taxon>Embryophyta</taxon>
        <taxon>Tracheophyta</taxon>
        <taxon>Spermatophyta</taxon>
        <taxon>Magnoliopsida</taxon>
        <taxon>eudicotyledons</taxon>
        <taxon>Gunneridae</taxon>
        <taxon>Pentapetalae</taxon>
        <taxon>rosids</taxon>
        <taxon>fabids</taxon>
        <taxon>Fagales</taxon>
        <taxon>Fagaceae</taxon>
        <taxon>Quercus</taxon>
    </lineage>
</organism>
<feature type="transmembrane region" description="Helical" evidence="10">
    <location>
        <begin position="394"/>
        <end position="414"/>
    </location>
</feature>
<accession>A0AAW0LKW0</accession>
<evidence type="ECO:0000259" key="11">
    <source>
        <dbReference type="Pfam" id="PF13813"/>
    </source>
</evidence>
<feature type="transmembrane region" description="Helical" evidence="10">
    <location>
        <begin position="312"/>
        <end position="332"/>
    </location>
</feature>
<feature type="domain" description="Wax synthase" evidence="11">
    <location>
        <begin position="202"/>
        <end position="288"/>
    </location>
</feature>
<feature type="compositionally biased region" description="Polar residues" evidence="9">
    <location>
        <begin position="119"/>
        <end position="136"/>
    </location>
</feature>
<keyword evidence="4 10" id="KW-0812">Transmembrane</keyword>
<dbReference type="Proteomes" id="UP000237347">
    <property type="component" value="Unassembled WGS sequence"/>
</dbReference>
<protein>
    <submittedName>
        <fullName evidence="12">Acyl-coa--sterol o-acyltransferase 1</fullName>
    </submittedName>
</protein>
<feature type="transmembrane region" description="Helical" evidence="10">
    <location>
        <begin position="169"/>
        <end position="192"/>
    </location>
</feature>
<dbReference type="PANTHER" id="PTHR31595:SF38">
    <property type="entry name" value="MBOAT (MEMBRANE BOUND O-ACYL TRANSFERASE) FAMILY PROTEIN"/>
    <property type="match status" value="1"/>
</dbReference>
<feature type="domain" description="Wax synthase" evidence="11">
    <location>
        <begin position="558"/>
        <end position="644"/>
    </location>
</feature>
<sequence>MIMEGEINNFIMVWVSALVSLCYCHTIGKAIPKGINRLLSILPVICLFLILPLNLTTIHLGGPSSFFLAWLATFKLLLFAYGEGPLSSSSTPISFPRFISIACLPIKIQNHPSPKNPQKPLSTTKNNEHPSLQRPQNFHKSPLNYGTKVLLLATYGPVHDNKDHLHPKILLLLYSIHLYIALEILLGIFAALTRALLGVELEPQFDEPYLATSLQDFWGRRWNLMVSRILHPTVYNPVRSISSRWIGRKWAPLPAVIAVFFVSGLMHEIIFYYIGRLKPTWELTCFFLIHGFCLAIEISIKKALNGSWCLPKVVSGPLTLTFVAITGLWLFMPSLIRCEVDVKIYRESATSYMRFFMDVVSEINNFIMVWVSALVSLCYCHTIGKAIPKGINRLLSILPVICLFLILPLNLTTIHLGGPSSFFLAWLATFKLLLFAYGEGPLSSSSTPISFPRFISIACLPIKIQNHPSPKNPQKPLSTTKNNEHPSLQRPQNFHKSPLNYGTKVLLLATYGPVHDNKDHLHPKILLLLYSIHLYIALEILLGIFAALTRALLGVELEPQFDEPYLATSLQDFWGRRWNLMVSRILHPTVYNPVRSISSRWIGRKWAPLPAVIAVFFVSGLMHEIIFYYIGRLKPTWELTCFFLIHGFCLAIEISIKKALNGSWCLPKVVSGPLTLTFVAITGLWLFMPSLIRCEVDVKIYRESATSYMRFFMDVVSVLRSRFFDVVPEEFKIKILGSKE</sequence>
<evidence type="ECO:0000256" key="3">
    <source>
        <dbReference type="ARBA" id="ARBA00022679"/>
    </source>
</evidence>
<keyword evidence="6" id="KW-0443">Lipid metabolism</keyword>
<comment type="subcellular location">
    <subcellularLocation>
        <location evidence="1">Membrane</location>
        <topology evidence="1">Multi-pass membrane protein</topology>
    </subcellularLocation>
</comment>
<feature type="transmembrane region" description="Helical" evidence="10">
    <location>
        <begin position="420"/>
        <end position="438"/>
    </location>
</feature>
<evidence type="ECO:0000313" key="13">
    <source>
        <dbReference type="Proteomes" id="UP000237347"/>
    </source>
</evidence>
<dbReference type="InterPro" id="IPR032805">
    <property type="entry name" value="Wax_synthase_dom"/>
</dbReference>
<comment type="caution">
    <text evidence="12">The sequence shown here is derived from an EMBL/GenBank/DDBJ whole genome shotgun (WGS) entry which is preliminary data.</text>
</comment>
<evidence type="ECO:0000256" key="5">
    <source>
        <dbReference type="ARBA" id="ARBA00022989"/>
    </source>
</evidence>
<feature type="transmembrane region" description="Helical" evidence="10">
    <location>
        <begin position="34"/>
        <end position="53"/>
    </location>
</feature>
<evidence type="ECO:0000256" key="10">
    <source>
        <dbReference type="SAM" id="Phobius"/>
    </source>
</evidence>
<feature type="transmembrane region" description="Helical" evidence="10">
    <location>
        <begin position="280"/>
        <end position="300"/>
    </location>
</feature>
<dbReference type="InterPro" id="IPR044851">
    <property type="entry name" value="Wax_synthase"/>
</dbReference>
<feature type="transmembrane region" description="Helical" evidence="10">
    <location>
        <begin position="250"/>
        <end position="274"/>
    </location>
</feature>
<gene>
    <name evidence="12" type="primary">ASAT1_4</name>
    <name evidence="12" type="ORF">CFP56_041711</name>
</gene>
<keyword evidence="8" id="KW-0012">Acyltransferase</keyword>
<evidence type="ECO:0000256" key="4">
    <source>
        <dbReference type="ARBA" id="ARBA00022692"/>
    </source>
</evidence>
<feature type="transmembrane region" description="Helical" evidence="10">
    <location>
        <begin position="609"/>
        <end position="630"/>
    </location>
</feature>
<evidence type="ECO:0000256" key="9">
    <source>
        <dbReference type="SAM" id="MobiDB-lite"/>
    </source>
</evidence>
<feature type="transmembrane region" description="Helical" evidence="10">
    <location>
        <begin position="637"/>
        <end position="654"/>
    </location>
</feature>
<comment type="similarity">
    <text evidence="2">Belongs to the wax synthase family.</text>
</comment>
<feature type="transmembrane region" description="Helical" evidence="10">
    <location>
        <begin position="7"/>
        <end position="28"/>
    </location>
</feature>